<evidence type="ECO:0000313" key="2">
    <source>
        <dbReference type="Proteomes" id="UP000325440"/>
    </source>
</evidence>
<dbReference type="EMBL" id="CABPRJ010001031">
    <property type="protein sequence ID" value="VVC34963.1"/>
    <property type="molecule type" value="Genomic_DNA"/>
</dbReference>
<reference evidence="1 2" key="1">
    <citation type="submission" date="2019-08" db="EMBL/GenBank/DDBJ databases">
        <authorList>
            <person name="Alioto T."/>
            <person name="Alioto T."/>
            <person name="Gomez Garrido J."/>
        </authorList>
    </citation>
    <scope>NUCLEOTIDE SEQUENCE [LARGE SCALE GENOMIC DNA]</scope>
</reference>
<dbReference type="OrthoDB" id="1101576at2759"/>
<name>A0A5E4MRX9_9HEMI</name>
<gene>
    <name evidence="1" type="ORF">CINCED_3A022203</name>
</gene>
<sequence>MASIIGLRQWKKKESVKYVDAILTHGLSAPSVKLAFVVKKIEFALKITMDKFLKAQSVSDLFAGPSKQFDDGLIAFYNVSKLIVKSGKSNTIGEELILSALKEILETVFHHTASHSVITKVPLSNGTV</sequence>
<dbReference type="Proteomes" id="UP000325440">
    <property type="component" value="Unassembled WGS sequence"/>
</dbReference>
<keyword evidence="2" id="KW-1185">Reference proteome</keyword>
<proteinExistence type="predicted"/>
<accession>A0A5E4MRX9</accession>
<organism evidence="1 2">
    <name type="scientific">Cinara cedri</name>
    <dbReference type="NCBI Taxonomy" id="506608"/>
    <lineage>
        <taxon>Eukaryota</taxon>
        <taxon>Metazoa</taxon>
        <taxon>Ecdysozoa</taxon>
        <taxon>Arthropoda</taxon>
        <taxon>Hexapoda</taxon>
        <taxon>Insecta</taxon>
        <taxon>Pterygota</taxon>
        <taxon>Neoptera</taxon>
        <taxon>Paraneoptera</taxon>
        <taxon>Hemiptera</taxon>
        <taxon>Sternorrhyncha</taxon>
        <taxon>Aphidomorpha</taxon>
        <taxon>Aphidoidea</taxon>
        <taxon>Aphididae</taxon>
        <taxon>Lachninae</taxon>
        <taxon>Cinara</taxon>
    </lineage>
</organism>
<protein>
    <submittedName>
        <fullName evidence="1">Uncharacterized protein</fullName>
    </submittedName>
</protein>
<dbReference type="AlphaFoldDB" id="A0A5E4MRX9"/>
<evidence type="ECO:0000313" key="1">
    <source>
        <dbReference type="EMBL" id="VVC34963.1"/>
    </source>
</evidence>